<keyword evidence="1" id="KW-1185">Reference proteome</keyword>
<proteinExistence type="predicted"/>
<dbReference type="WBParaSite" id="nRc.2.0.1.t45085-RA">
    <property type="protein sequence ID" value="nRc.2.0.1.t45085-RA"/>
    <property type="gene ID" value="nRc.2.0.1.g45085"/>
</dbReference>
<evidence type="ECO:0000313" key="1">
    <source>
        <dbReference type="Proteomes" id="UP000887565"/>
    </source>
</evidence>
<dbReference type="Proteomes" id="UP000887565">
    <property type="component" value="Unplaced"/>
</dbReference>
<sequence>LPLLNILNWKIEDFSIKNISNWEKNSRGCLIFKRRTCAGPTQERALFARLEMGSNFTHPRRSRFAFKKSRTVAAGMQVEWVHRYVYSSLFNGVPVLNLSKEA</sequence>
<evidence type="ECO:0000313" key="2">
    <source>
        <dbReference type="WBParaSite" id="nRc.2.0.1.t45085-RA"/>
    </source>
</evidence>
<dbReference type="AlphaFoldDB" id="A0A915L5M7"/>
<protein>
    <submittedName>
        <fullName evidence="2">Uncharacterized protein</fullName>
    </submittedName>
</protein>
<accession>A0A915L5M7</accession>
<name>A0A915L5M7_ROMCU</name>
<reference evidence="2" key="1">
    <citation type="submission" date="2022-11" db="UniProtKB">
        <authorList>
            <consortium name="WormBaseParasite"/>
        </authorList>
    </citation>
    <scope>IDENTIFICATION</scope>
</reference>
<organism evidence="1 2">
    <name type="scientific">Romanomermis culicivorax</name>
    <name type="common">Nematode worm</name>
    <dbReference type="NCBI Taxonomy" id="13658"/>
    <lineage>
        <taxon>Eukaryota</taxon>
        <taxon>Metazoa</taxon>
        <taxon>Ecdysozoa</taxon>
        <taxon>Nematoda</taxon>
        <taxon>Enoplea</taxon>
        <taxon>Dorylaimia</taxon>
        <taxon>Mermithida</taxon>
        <taxon>Mermithoidea</taxon>
        <taxon>Mermithidae</taxon>
        <taxon>Romanomermis</taxon>
    </lineage>
</organism>